<reference evidence="4" key="1">
    <citation type="journal article" date="2020" name="Stud. Mycol.">
        <title>101 Dothideomycetes genomes: a test case for predicting lifestyles and emergence of pathogens.</title>
        <authorList>
            <person name="Haridas S."/>
            <person name="Albert R."/>
            <person name="Binder M."/>
            <person name="Bloem J."/>
            <person name="Labutti K."/>
            <person name="Salamov A."/>
            <person name="Andreopoulos B."/>
            <person name="Baker S."/>
            <person name="Barry K."/>
            <person name="Bills G."/>
            <person name="Bluhm B."/>
            <person name="Cannon C."/>
            <person name="Castanera R."/>
            <person name="Culley D."/>
            <person name="Daum C."/>
            <person name="Ezra D."/>
            <person name="Gonzalez J."/>
            <person name="Henrissat B."/>
            <person name="Kuo A."/>
            <person name="Liang C."/>
            <person name="Lipzen A."/>
            <person name="Lutzoni F."/>
            <person name="Magnuson J."/>
            <person name="Mondo S."/>
            <person name="Nolan M."/>
            <person name="Ohm R."/>
            <person name="Pangilinan J."/>
            <person name="Park H.-J."/>
            <person name="Ramirez L."/>
            <person name="Alfaro M."/>
            <person name="Sun H."/>
            <person name="Tritt A."/>
            <person name="Yoshinaga Y."/>
            <person name="Zwiers L.-H."/>
            <person name="Turgeon B."/>
            <person name="Goodwin S."/>
            <person name="Spatafora J."/>
            <person name="Crous P."/>
            <person name="Grigoriev I."/>
        </authorList>
    </citation>
    <scope>NUCLEOTIDE SEQUENCE</scope>
    <source>
        <strain evidence="4">CBS 119687</strain>
    </source>
</reference>
<name>A0A6A6AV88_9PLEO</name>
<feature type="transmembrane region" description="Helical" evidence="2">
    <location>
        <begin position="358"/>
        <end position="382"/>
    </location>
</feature>
<feature type="transmembrane region" description="Helical" evidence="2">
    <location>
        <begin position="586"/>
        <end position="604"/>
    </location>
</feature>
<dbReference type="InterPro" id="IPR046623">
    <property type="entry name" value="DUF6536"/>
</dbReference>
<feature type="region of interest" description="Disordered" evidence="1">
    <location>
        <begin position="1"/>
        <end position="28"/>
    </location>
</feature>
<keyword evidence="5" id="KW-1185">Reference proteome</keyword>
<organism evidence="4 5">
    <name type="scientific">Dothidotthia symphoricarpi CBS 119687</name>
    <dbReference type="NCBI Taxonomy" id="1392245"/>
    <lineage>
        <taxon>Eukaryota</taxon>
        <taxon>Fungi</taxon>
        <taxon>Dikarya</taxon>
        <taxon>Ascomycota</taxon>
        <taxon>Pezizomycotina</taxon>
        <taxon>Dothideomycetes</taxon>
        <taxon>Pleosporomycetidae</taxon>
        <taxon>Pleosporales</taxon>
        <taxon>Dothidotthiaceae</taxon>
        <taxon>Dothidotthia</taxon>
    </lineage>
</organism>
<evidence type="ECO:0000256" key="2">
    <source>
        <dbReference type="SAM" id="Phobius"/>
    </source>
</evidence>
<sequence length="731" mass="80471">MESQSNRHIYQPVQPQSYGVPQSSDPANLQQEKGASYTYNPVYEYSTTDNTTSKQQHFSGWWVGSTIFSVLTLLVLVSNIAISVYCVRRYGGSTTANFKPVFVGSCARTKALNIGVHLVINVLSSVMLTGSNFAMQVLTAPTRKQIDNAHAQKIWLDIGVPSVRNLRSMGHGRRALWALILLTSAPLHLVQAYEAALVTEDFLNGAPFDAGYTEPNSWDSDQRRLFGEIQNNASTYQRLEPLDCLKAYNKKAVTDRKTVLVVTSSERPYLGEYSSFGLQNTTLNDGSPNPVYATADFVGNEVAGNTWDWLCAETASSNIPCDLTDVLSGREEWSPFASGITVDYCLSDHVGESCTLDFSLGLMAVVCICNVVKFVCMFLLCVMRSHSPLLNIGDAVSSFLDVADPATTGMCLAGKKEINRFWSKRGYARPDTSLPWTSPSPRWFKACSAWRWAVFILSSTISIAVSICLLSIGLNDDRVSYHKQGWSGTVQQDPWWKSGFGVANIDEGSRYAITYGHELYQPDRLVANILLANLPQLVIPFLFLAYNSILTSMLMAKEWSEFGYKRKSLRVTAPSGQQRSTYFLSLPYRYALPLLSASILLHWLTSQAVFLDRRIVESVWWDSVYDDNTVGSVATVGYSPLAVLLCLVVGLLMVMALVALGFRRYQPGIPLAGSCSASISAMCHPLPGESEAATQTLLWGVVSTNGYGLGHCAFSSRDVWAPQPGTQYAGL</sequence>
<keyword evidence="2" id="KW-0812">Transmembrane</keyword>
<dbReference type="PANTHER" id="PTHR35395">
    <property type="entry name" value="DUF6536 DOMAIN-CONTAINING PROTEIN"/>
    <property type="match status" value="1"/>
</dbReference>
<dbReference type="Proteomes" id="UP000799771">
    <property type="component" value="Unassembled WGS sequence"/>
</dbReference>
<keyword evidence="2" id="KW-0472">Membrane</keyword>
<evidence type="ECO:0000256" key="1">
    <source>
        <dbReference type="SAM" id="MobiDB-lite"/>
    </source>
</evidence>
<protein>
    <recommendedName>
        <fullName evidence="3">DUF6536 domain-containing protein</fullName>
    </recommendedName>
</protein>
<feature type="transmembrane region" description="Helical" evidence="2">
    <location>
        <begin position="452"/>
        <end position="474"/>
    </location>
</feature>
<dbReference type="RefSeq" id="XP_033529154.1">
    <property type="nucleotide sequence ID" value="XM_033665390.1"/>
</dbReference>
<feature type="transmembrane region" description="Helical" evidence="2">
    <location>
        <begin position="61"/>
        <end position="87"/>
    </location>
</feature>
<dbReference type="PANTHER" id="PTHR35395:SF1">
    <property type="entry name" value="DUF6536 DOMAIN-CONTAINING PROTEIN"/>
    <property type="match status" value="1"/>
</dbReference>
<gene>
    <name evidence="4" type="ORF">P153DRAFT_329435</name>
</gene>
<evidence type="ECO:0000259" key="3">
    <source>
        <dbReference type="Pfam" id="PF20163"/>
    </source>
</evidence>
<dbReference type="OrthoDB" id="5429634at2759"/>
<keyword evidence="2" id="KW-1133">Transmembrane helix</keyword>
<evidence type="ECO:0000313" key="4">
    <source>
        <dbReference type="EMBL" id="KAF2134767.1"/>
    </source>
</evidence>
<proteinExistence type="predicted"/>
<dbReference type="AlphaFoldDB" id="A0A6A6AV88"/>
<feature type="transmembrane region" description="Helical" evidence="2">
    <location>
        <begin position="641"/>
        <end position="662"/>
    </location>
</feature>
<dbReference type="GeneID" id="54405822"/>
<accession>A0A6A6AV88</accession>
<dbReference type="Pfam" id="PF20163">
    <property type="entry name" value="DUF6536"/>
    <property type="match status" value="1"/>
</dbReference>
<dbReference type="EMBL" id="ML977497">
    <property type="protein sequence ID" value="KAF2134767.1"/>
    <property type="molecule type" value="Genomic_DNA"/>
</dbReference>
<evidence type="ECO:0000313" key="5">
    <source>
        <dbReference type="Proteomes" id="UP000799771"/>
    </source>
</evidence>
<feature type="domain" description="DUF6536" evidence="3">
    <location>
        <begin position="61"/>
        <end position="195"/>
    </location>
</feature>